<dbReference type="HOGENOM" id="CLU_3020007_0_0_1"/>
<gene>
    <name evidence="1" type="ORF">PISMIDRAFT_672473</name>
</gene>
<proteinExistence type="predicted"/>
<organism evidence="1 2">
    <name type="scientific">Pisolithus microcarpus 441</name>
    <dbReference type="NCBI Taxonomy" id="765257"/>
    <lineage>
        <taxon>Eukaryota</taxon>
        <taxon>Fungi</taxon>
        <taxon>Dikarya</taxon>
        <taxon>Basidiomycota</taxon>
        <taxon>Agaricomycotina</taxon>
        <taxon>Agaricomycetes</taxon>
        <taxon>Agaricomycetidae</taxon>
        <taxon>Boletales</taxon>
        <taxon>Sclerodermatineae</taxon>
        <taxon>Pisolithaceae</taxon>
        <taxon>Pisolithus</taxon>
    </lineage>
</organism>
<feature type="non-terminal residue" evidence="1">
    <location>
        <position position="56"/>
    </location>
</feature>
<reference evidence="2" key="2">
    <citation type="submission" date="2015-01" db="EMBL/GenBank/DDBJ databases">
        <title>Evolutionary Origins and Diversification of the Mycorrhizal Mutualists.</title>
        <authorList>
            <consortium name="DOE Joint Genome Institute"/>
            <consortium name="Mycorrhizal Genomics Consortium"/>
            <person name="Kohler A."/>
            <person name="Kuo A."/>
            <person name="Nagy L.G."/>
            <person name="Floudas D."/>
            <person name="Copeland A."/>
            <person name="Barry K.W."/>
            <person name="Cichocki N."/>
            <person name="Veneault-Fourrey C."/>
            <person name="LaButti K."/>
            <person name="Lindquist E.A."/>
            <person name="Lipzen A."/>
            <person name="Lundell T."/>
            <person name="Morin E."/>
            <person name="Murat C."/>
            <person name="Riley R."/>
            <person name="Ohm R."/>
            <person name="Sun H."/>
            <person name="Tunlid A."/>
            <person name="Henrissat B."/>
            <person name="Grigoriev I.V."/>
            <person name="Hibbett D.S."/>
            <person name="Martin F."/>
        </authorList>
    </citation>
    <scope>NUCLEOTIDE SEQUENCE [LARGE SCALE GENOMIC DNA]</scope>
    <source>
        <strain evidence="2">441</strain>
    </source>
</reference>
<name>A0A0C9ZSU7_9AGAM</name>
<reference evidence="1 2" key="1">
    <citation type="submission" date="2014-04" db="EMBL/GenBank/DDBJ databases">
        <authorList>
            <consortium name="DOE Joint Genome Institute"/>
            <person name="Kuo A."/>
            <person name="Kohler A."/>
            <person name="Costa M.D."/>
            <person name="Nagy L.G."/>
            <person name="Floudas D."/>
            <person name="Copeland A."/>
            <person name="Barry K.W."/>
            <person name="Cichocki N."/>
            <person name="Veneault-Fourrey C."/>
            <person name="LaButti K."/>
            <person name="Lindquist E.A."/>
            <person name="Lipzen A."/>
            <person name="Lundell T."/>
            <person name="Morin E."/>
            <person name="Murat C."/>
            <person name="Sun H."/>
            <person name="Tunlid A."/>
            <person name="Henrissat B."/>
            <person name="Grigoriev I.V."/>
            <person name="Hibbett D.S."/>
            <person name="Martin F."/>
            <person name="Nordberg H.P."/>
            <person name="Cantor M.N."/>
            <person name="Hua S.X."/>
        </authorList>
    </citation>
    <scope>NUCLEOTIDE SEQUENCE [LARGE SCALE GENOMIC DNA]</scope>
    <source>
        <strain evidence="1 2">441</strain>
    </source>
</reference>
<dbReference type="Proteomes" id="UP000054018">
    <property type="component" value="Unassembled WGS sequence"/>
</dbReference>
<dbReference type="EMBL" id="KN833690">
    <property type="protein sequence ID" value="KIK29069.1"/>
    <property type="molecule type" value="Genomic_DNA"/>
</dbReference>
<evidence type="ECO:0000313" key="1">
    <source>
        <dbReference type="EMBL" id="KIK29069.1"/>
    </source>
</evidence>
<feature type="non-terminal residue" evidence="1">
    <location>
        <position position="1"/>
    </location>
</feature>
<sequence length="56" mass="6930">MSSLWSCFFYIHRPVLVAHFKEWCCEDFEGFRNLNLRRARNYNNSIYNPVDREIDR</sequence>
<accession>A0A0C9ZSU7</accession>
<evidence type="ECO:0000313" key="2">
    <source>
        <dbReference type="Proteomes" id="UP000054018"/>
    </source>
</evidence>
<keyword evidence="2" id="KW-1185">Reference proteome</keyword>
<protein>
    <submittedName>
        <fullName evidence="1">Uncharacterized protein</fullName>
    </submittedName>
</protein>
<dbReference type="AlphaFoldDB" id="A0A0C9ZSU7"/>